<dbReference type="PANTHER" id="PTHR13460">
    <property type="match status" value="1"/>
</dbReference>
<sequence>MRHLYPTRFKTNQRNNKLFLYLLNHRHLPAVFSTGRTGLCALLSVLLLTAGLLGSQTAGAQTGLLATPQVVYDNDVADGVPGIQRTVVLRNNGTAALTINAVALGGTHASQFLLGTPPVLPHTLAAGDTMRVHPSFAPATAGLKTATINVNLANGGSFQVPLRGLGVSTEPSLQALLNLLEIGVSVGDDNTSTNIIHSNTTQQKAAILGDEIAMPLFQKAGTGPVTIEPLAVFGPTKADPVVGMGWYNAGKRAGTTELFTVSNKPATNAATVQVPYSGANSFDPGSTAFGFYSRWPNFSNRMVYSEDSLNTFTGAIPHHVRVYPYIRKGVREANAYLVAFEEHITGFDFQDLIFVVRNVRPATNSSINFALTPVADAYVNGGSTGTNYGQDTLAYVRGATQATNIRHTHLRFALHEAADIKRAVLRIYGRNRGITKQGTVRIDGVDNSSWVEHGITFKNAPVSGFTKLGNHTVVAKDQYYDLDVTAYVQAQFARGRDAIFVMRDTTTLNQLFAFYTKERGLFPPQLLINSTARVVSNGALLDVENLDRFPANNRFVTSRLQKPWARKDSIYNANHDLVRMRLNNKGTGPLTIRGLQLSAPKNWTYLTLKGAAFDTTVFPITINPGSSVDLTMRFVASDSLSTAFTKQYIDSIWVVTNDIKDPRKLLYLYGLWQIRGEDKYEPDAQRTIDAFGFRTRVGFGSKDPNLGNPSKPKGDEVIFSYFVRADTLRPVTVRQMSAYHGCCTQTETFRWFLKSKTPTFNPLFKHIGLDAQSLLPRISTNGSPAYGEFSPNAPFGIKVGGKDHSDTLMNPGQKLGLRVWKVVDQDGSVIPDSYIIANDYLGTTYTNFDYNDNMYYVSNVRPEQAPLSYALLEARPSAVEFAELPVRQQDSFKLKVSNTGNTYLGGGTDPSNTISSLVITGENKGEFAAAMPMKKTLAPKESTEITVTFRPVSEGLKIADLLIYYTNGKSPLRVPLYGIAKDSGTTVKLHYRIKGGMDKDTVVAGKTWLSDKPYAFDNLEPYLNKNVKAISATDEDGLYFWEQSSNKDKTPFRYEIPLPDSSNYVVRFHFAEIYWGSPGSGLNGGAGSRVMSVQMEGKTAIANLDIVKEVGPAAALVRNVPVKVQDGKLDISFTASVNRPMVSAIEVYSFKRVLPPVVDTVIMPPLPGDTAIVTPPPPTDTVVVTPPPPVDTVIVTPPPPTDTVIVTPPPPTDTVIVTPPPPVDTVIVTPPPPVDTVVVTPPPPVDTVIVTPPPPVDTVIVTPPPPVDTVIVTPPPPVDTVIVTPPPPVDTVIVTPPPPVDTVIVTPPPPVDTVVVTPPPPVDTVVVTPPPPVDTVVVTPPPPPVDTVTAPIRAILSQLYPNPNNGSFTVSFGVVRKQTVVFRVVDGTGRRYGEERYSAQIGKNTRRIERLGMHLKAGVYYLELYYEERIKEVLKFIVL</sequence>
<dbReference type="GO" id="GO:0030246">
    <property type="term" value="F:carbohydrate binding"/>
    <property type="evidence" value="ECO:0007669"/>
    <property type="project" value="InterPro"/>
</dbReference>
<proteinExistence type="inferred from homology"/>
<evidence type="ECO:0000256" key="4">
    <source>
        <dbReference type="ARBA" id="ARBA00022525"/>
    </source>
</evidence>
<keyword evidence="5" id="KW-0812">Transmembrane</keyword>
<dbReference type="GO" id="GO:0005576">
    <property type="term" value="C:extracellular region"/>
    <property type="evidence" value="ECO:0007669"/>
    <property type="project" value="UniProtKB-SubCell"/>
</dbReference>
<dbReference type="STRING" id="1302690.BUE76_01550"/>
<comment type="similarity">
    <text evidence="3">Belongs to the malectin family.</text>
</comment>
<keyword evidence="8" id="KW-1133">Transmembrane helix</keyword>
<evidence type="ECO:0000256" key="9">
    <source>
        <dbReference type="ARBA" id="ARBA00023136"/>
    </source>
</evidence>
<dbReference type="InterPro" id="IPR008979">
    <property type="entry name" value="Galactose-bd-like_sf"/>
</dbReference>
<dbReference type="OrthoDB" id="9801077at2"/>
<dbReference type="SUPFAM" id="SSF49785">
    <property type="entry name" value="Galactose-binding domain-like"/>
    <property type="match status" value="1"/>
</dbReference>
<dbReference type="EMBL" id="FQUO01000001">
    <property type="protein sequence ID" value="SHE43155.1"/>
    <property type="molecule type" value="Genomic_DNA"/>
</dbReference>
<keyword evidence="11" id="KW-0119">Carbohydrate metabolism</keyword>
<keyword evidence="15" id="KW-1185">Reference proteome</keyword>
<feature type="domain" description="Carbohydrate-binding module family 96" evidence="13">
    <location>
        <begin position="370"/>
        <end position="529"/>
    </location>
</feature>
<keyword evidence="4" id="KW-0964">Secreted</keyword>
<dbReference type="Gene3D" id="2.60.120.430">
    <property type="entry name" value="Galactose-binding lectin"/>
    <property type="match status" value="1"/>
</dbReference>
<dbReference type="NCBIfam" id="NF033679">
    <property type="entry name" value="DNRLRE_dom"/>
    <property type="match status" value="1"/>
</dbReference>
<dbReference type="InterPro" id="IPR055372">
    <property type="entry name" value="CBM96"/>
</dbReference>
<dbReference type="NCBIfam" id="TIGR04183">
    <property type="entry name" value="Por_Secre_tail"/>
    <property type="match status" value="1"/>
</dbReference>
<keyword evidence="9" id="KW-0472">Membrane</keyword>
<dbReference type="InterPro" id="IPR013783">
    <property type="entry name" value="Ig-like_fold"/>
</dbReference>
<evidence type="ECO:0000259" key="13">
    <source>
        <dbReference type="Pfam" id="PF24517"/>
    </source>
</evidence>
<dbReference type="InterPro" id="IPR021720">
    <property type="entry name" value="Malectin_dom"/>
</dbReference>
<name>A0A1M4TFJ5_9BACT</name>
<dbReference type="InterPro" id="IPR026444">
    <property type="entry name" value="Secre_tail"/>
</dbReference>
<evidence type="ECO:0000256" key="11">
    <source>
        <dbReference type="ARBA" id="ARBA00023277"/>
    </source>
</evidence>
<evidence type="ECO:0000313" key="15">
    <source>
        <dbReference type="Proteomes" id="UP000184368"/>
    </source>
</evidence>
<keyword evidence="10" id="KW-0325">Glycoprotein</keyword>
<comment type="subcellular location">
    <subcellularLocation>
        <location evidence="1">Endoplasmic reticulum membrane</location>
        <topology evidence="1">Single-pass type I membrane protein</topology>
    </subcellularLocation>
    <subcellularLocation>
        <location evidence="2">Secreted</location>
    </subcellularLocation>
</comment>
<dbReference type="Pfam" id="PF11721">
    <property type="entry name" value="Malectin"/>
    <property type="match status" value="1"/>
</dbReference>
<keyword evidence="7" id="KW-0256">Endoplasmic reticulum</keyword>
<evidence type="ECO:0000313" key="14">
    <source>
        <dbReference type="EMBL" id="SHE43155.1"/>
    </source>
</evidence>
<evidence type="ECO:0000256" key="5">
    <source>
        <dbReference type="ARBA" id="ARBA00022692"/>
    </source>
</evidence>
<organism evidence="14 15">
    <name type="scientific">Cnuella takakiae</name>
    <dbReference type="NCBI Taxonomy" id="1302690"/>
    <lineage>
        <taxon>Bacteria</taxon>
        <taxon>Pseudomonadati</taxon>
        <taxon>Bacteroidota</taxon>
        <taxon>Chitinophagia</taxon>
        <taxon>Chitinophagales</taxon>
        <taxon>Chitinophagaceae</taxon>
        <taxon>Cnuella</taxon>
    </lineage>
</organism>
<accession>A0A1M4TFJ5</accession>
<reference evidence="14 15" key="1">
    <citation type="submission" date="2016-11" db="EMBL/GenBank/DDBJ databases">
        <authorList>
            <person name="Jaros S."/>
            <person name="Januszkiewicz K."/>
            <person name="Wedrychowicz H."/>
        </authorList>
    </citation>
    <scope>NUCLEOTIDE SEQUENCE [LARGE SCALE GENOMIC DNA]</scope>
    <source>
        <strain evidence="14 15">DSM 26897</strain>
    </source>
</reference>
<feature type="domain" description="Malectin" evidence="12">
    <location>
        <begin position="1004"/>
        <end position="1138"/>
    </location>
</feature>
<keyword evidence="6" id="KW-0732">Signal</keyword>
<gene>
    <name evidence="14" type="ORF">SAMN05444008_101399</name>
</gene>
<dbReference type="NCBIfam" id="NF012200">
    <property type="entry name" value="choice_anch_D"/>
    <property type="match status" value="2"/>
</dbReference>
<evidence type="ECO:0000256" key="7">
    <source>
        <dbReference type="ARBA" id="ARBA00022824"/>
    </source>
</evidence>
<dbReference type="Gene3D" id="2.60.40.10">
    <property type="entry name" value="Immunoglobulins"/>
    <property type="match status" value="3"/>
</dbReference>
<dbReference type="Pfam" id="PF24517">
    <property type="entry name" value="CBM96"/>
    <property type="match status" value="1"/>
</dbReference>
<evidence type="ECO:0000256" key="10">
    <source>
        <dbReference type="ARBA" id="ARBA00023180"/>
    </source>
</evidence>
<dbReference type="PANTHER" id="PTHR13460:SF0">
    <property type="entry name" value="MALECTIN"/>
    <property type="match status" value="1"/>
</dbReference>
<dbReference type="RefSeq" id="WP_073039392.1">
    <property type="nucleotide sequence ID" value="NZ_FQUO01000001.1"/>
</dbReference>
<dbReference type="InterPro" id="IPR039155">
    <property type="entry name" value="MLEC"/>
</dbReference>
<evidence type="ECO:0000256" key="2">
    <source>
        <dbReference type="ARBA" id="ARBA00004613"/>
    </source>
</evidence>
<protein>
    <submittedName>
        <fullName evidence="14">Por secretion system C-terminal sorting domain-containing protein</fullName>
    </submittedName>
</protein>
<evidence type="ECO:0000256" key="3">
    <source>
        <dbReference type="ARBA" id="ARBA00009141"/>
    </source>
</evidence>
<evidence type="ECO:0000256" key="1">
    <source>
        <dbReference type="ARBA" id="ARBA00004115"/>
    </source>
</evidence>
<evidence type="ECO:0000256" key="8">
    <source>
        <dbReference type="ARBA" id="ARBA00022989"/>
    </source>
</evidence>
<evidence type="ECO:0000259" key="12">
    <source>
        <dbReference type="Pfam" id="PF11721"/>
    </source>
</evidence>
<evidence type="ECO:0000256" key="6">
    <source>
        <dbReference type="ARBA" id="ARBA00022729"/>
    </source>
</evidence>
<dbReference type="Proteomes" id="UP000184368">
    <property type="component" value="Unassembled WGS sequence"/>
</dbReference>
<dbReference type="GO" id="GO:0016020">
    <property type="term" value="C:membrane"/>
    <property type="evidence" value="ECO:0007669"/>
    <property type="project" value="TreeGrafter"/>
</dbReference>